<evidence type="ECO:0000256" key="1">
    <source>
        <dbReference type="SAM" id="MobiDB-lite"/>
    </source>
</evidence>
<feature type="region of interest" description="Disordered" evidence="1">
    <location>
        <begin position="1"/>
        <end position="48"/>
    </location>
</feature>
<accession>A0ABZ0VT42</accession>
<name>A0ABZ0VT42_9HYPH</name>
<protein>
    <submittedName>
        <fullName evidence="2">Uncharacterized protein</fullName>
    </submittedName>
</protein>
<keyword evidence="3" id="KW-1185">Reference proteome</keyword>
<feature type="compositionally biased region" description="Basic and acidic residues" evidence="1">
    <location>
        <begin position="1"/>
        <end position="10"/>
    </location>
</feature>
<evidence type="ECO:0000313" key="3">
    <source>
        <dbReference type="Proteomes" id="UP001322481"/>
    </source>
</evidence>
<dbReference type="EMBL" id="CP139858">
    <property type="protein sequence ID" value="WQC00189.1"/>
    <property type="molecule type" value="Genomic_DNA"/>
</dbReference>
<proteinExistence type="predicted"/>
<dbReference type="RefSeq" id="WP_284272236.1">
    <property type="nucleotide sequence ID" value="NZ_BSNY01000021.1"/>
</dbReference>
<evidence type="ECO:0000313" key="2">
    <source>
        <dbReference type="EMBL" id="WQC00189.1"/>
    </source>
</evidence>
<organism evidence="2 3">
    <name type="scientific">Mesorhizobium huakuii</name>
    <dbReference type="NCBI Taxonomy" id="28104"/>
    <lineage>
        <taxon>Bacteria</taxon>
        <taxon>Pseudomonadati</taxon>
        <taxon>Pseudomonadota</taxon>
        <taxon>Alphaproteobacteria</taxon>
        <taxon>Hyphomicrobiales</taxon>
        <taxon>Phyllobacteriaceae</taxon>
        <taxon>Mesorhizobium</taxon>
    </lineage>
</organism>
<reference evidence="2 3" key="1">
    <citation type="submission" date="2023-11" db="EMBL/GenBank/DDBJ databases">
        <authorList>
            <person name="Panchal A.K."/>
            <person name="Meaney J.S."/>
            <person name="Karas B.J."/>
            <person name="diCenzo G.C."/>
        </authorList>
    </citation>
    <scope>NUCLEOTIDE SEQUENCE [LARGE SCALE GENOMIC DNA]</scope>
    <source>
        <strain evidence="2 3">NZP2235</strain>
    </source>
</reference>
<sequence>MNDIKGETGEHFQSPIVDGAPWEVNGPSPGNDLWPDREGENGVLDEAF</sequence>
<gene>
    <name evidence="2" type="ORF">U0R22_004387</name>
</gene>
<dbReference type="Proteomes" id="UP001322481">
    <property type="component" value="Chromosome"/>
</dbReference>